<proteinExistence type="predicted"/>
<evidence type="ECO:0000313" key="2">
    <source>
        <dbReference type="EMBL" id="KAH8980786.1"/>
    </source>
</evidence>
<accession>A0AAD4L5A5</accession>
<keyword evidence="3" id="KW-1185">Reference proteome</keyword>
<evidence type="ECO:0000313" key="3">
    <source>
        <dbReference type="Proteomes" id="UP001201163"/>
    </source>
</evidence>
<evidence type="ECO:0000256" key="1">
    <source>
        <dbReference type="SAM" id="SignalP"/>
    </source>
</evidence>
<sequence length="158" mass="17833">MARTWPFTLSLFEICCHSFTYSFLVPPEVLCLSSPSFAARRSGAGLRSSVPTKLVIGKEHRCAGQVTLRGIYSNYVTYRSQLTLASGGARKLAAAVTNFALANRRSSSEKMHPEWILGRRCQIEWLHHLHSLRWTSCTIRERIHVEHIVAHLINALES</sequence>
<gene>
    <name evidence="2" type="ORF">EDB92DRAFT_260760</name>
</gene>
<evidence type="ECO:0008006" key="4">
    <source>
        <dbReference type="Google" id="ProtNLM"/>
    </source>
</evidence>
<dbReference type="EMBL" id="JAKELL010000130">
    <property type="protein sequence ID" value="KAH8980786.1"/>
    <property type="molecule type" value="Genomic_DNA"/>
</dbReference>
<feature type="chain" id="PRO_5041966962" description="Secreted protein" evidence="1">
    <location>
        <begin position="23"/>
        <end position="158"/>
    </location>
</feature>
<feature type="signal peptide" evidence="1">
    <location>
        <begin position="1"/>
        <end position="22"/>
    </location>
</feature>
<reference evidence="2" key="1">
    <citation type="submission" date="2022-01" db="EMBL/GenBank/DDBJ databases">
        <title>Comparative genomics reveals a dynamic genome evolution in the ectomycorrhizal milk-cap (Lactarius) mushrooms.</title>
        <authorList>
            <consortium name="DOE Joint Genome Institute"/>
            <person name="Lebreton A."/>
            <person name="Tang N."/>
            <person name="Kuo A."/>
            <person name="LaButti K."/>
            <person name="Drula E."/>
            <person name="Barry K."/>
            <person name="Clum A."/>
            <person name="Lipzen A."/>
            <person name="Mousain D."/>
            <person name="Ng V."/>
            <person name="Wang R."/>
            <person name="Wang X."/>
            <person name="Dai Y."/>
            <person name="Henrissat B."/>
            <person name="Grigoriev I.V."/>
            <person name="Guerin-Laguette A."/>
            <person name="Yu F."/>
            <person name="Martin F.M."/>
        </authorList>
    </citation>
    <scope>NUCLEOTIDE SEQUENCE</scope>
    <source>
        <strain evidence="2">QP</strain>
    </source>
</reference>
<dbReference type="Proteomes" id="UP001201163">
    <property type="component" value="Unassembled WGS sequence"/>
</dbReference>
<organism evidence="2 3">
    <name type="scientific">Lactarius akahatsu</name>
    <dbReference type="NCBI Taxonomy" id="416441"/>
    <lineage>
        <taxon>Eukaryota</taxon>
        <taxon>Fungi</taxon>
        <taxon>Dikarya</taxon>
        <taxon>Basidiomycota</taxon>
        <taxon>Agaricomycotina</taxon>
        <taxon>Agaricomycetes</taxon>
        <taxon>Russulales</taxon>
        <taxon>Russulaceae</taxon>
        <taxon>Lactarius</taxon>
    </lineage>
</organism>
<dbReference type="AlphaFoldDB" id="A0AAD4L5A5"/>
<keyword evidence="1" id="KW-0732">Signal</keyword>
<protein>
    <recommendedName>
        <fullName evidence="4">Secreted protein</fullName>
    </recommendedName>
</protein>
<name>A0AAD4L5A5_9AGAM</name>
<comment type="caution">
    <text evidence="2">The sequence shown here is derived from an EMBL/GenBank/DDBJ whole genome shotgun (WGS) entry which is preliminary data.</text>
</comment>